<protein>
    <submittedName>
        <fullName evidence="1">Uncharacterized protein</fullName>
    </submittedName>
</protein>
<proteinExistence type="predicted"/>
<accession>A0A3B9IEX0</accession>
<evidence type="ECO:0000313" key="2">
    <source>
        <dbReference type="Proteomes" id="UP000257706"/>
    </source>
</evidence>
<name>A0A3B9IEX0_9PROT</name>
<comment type="caution">
    <text evidence="1">The sequence shown here is derived from an EMBL/GenBank/DDBJ whole genome shotgun (WGS) entry which is preliminary data.</text>
</comment>
<gene>
    <name evidence="1" type="ORF">DCK97_00245</name>
</gene>
<dbReference type="Proteomes" id="UP000257706">
    <property type="component" value="Unassembled WGS sequence"/>
</dbReference>
<organism evidence="1 2">
    <name type="scientific">Tistrella mobilis</name>
    <dbReference type="NCBI Taxonomy" id="171437"/>
    <lineage>
        <taxon>Bacteria</taxon>
        <taxon>Pseudomonadati</taxon>
        <taxon>Pseudomonadota</taxon>
        <taxon>Alphaproteobacteria</taxon>
        <taxon>Geminicoccales</taxon>
        <taxon>Geminicoccaceae</taxon>
        <taxon>Tistrella</taxon>
    </lineage>
</organism>
<reference evidence="1 2" key="1">
    <citation type="journal article" date="2018" name="Nat. Biotechnol.">
        <title>A standardized bacterial taxonomy based on genome phylogeny substantially revises the tree of life.</title>
        <authorList>
            <person name="Parks D.H."/>
            <person name="Chuvochina M."/>
            <person name="Waite D.W."/>
            <person name="Rinke C."/>
            <person name="Skarshewski A."/>
            <person name="Chaumeil P.A."/>
            <person name="Hugenholtz P."/>
        </authorList>
    </citation>
    <scope>NUCLEOTIDE SEQUENCE [LARGE SCALE GENOMIC DNA]</scope>
    <source>
        <strain evidence="1">UBA8739</strain>
    </source>
</reference>
<evidence type="ECO:0000313" key="1">
    <source>
        <dbReference type="EMBL" id="HAE45827.1"/>
    </source>
</evidence>
<dbReference type="AlphaFoldDB" id="A0A3B9IEX0"/>
<sequence length="153" mass="16837">MTNTYDDARKVFKKTLRQKGSTCGAVAALARAAELATGLPEDSHLRNCVSRRIVACWAAAEGMNPLDLLQVRAVTPKLIWLTSAPMMVRTVGGGERGAMLSSLAFLLSPRSYAEQKKKVVPHWTDRDGEPLEYAVTHYRAMTPDELVAWGHGR</sequence>
<dbReference type="EMBL" id="DMAI01000003">
    <property type="protein sequence ID" value="HAE45827.1"/>
    <property type="molecule type" value="Genomic_DNA"/>
</dbReference>